<dbReference type="Pfam" id="PF20148">
    <property type="entry name" value="DUF6531"/>
    <property type="match status" value="1"/>
</dbReference>
<dbReference type="Pfam" id="PF05593">
    <property type="entry name" value="RHS_repeat"/>
    <property type="match status" value="2"/>
</dbReference>
<keyword evidence="2" id="KW-0732">Signal</keyword>
<feature type="signal peptide" evidence="2">
    <location>
        <begin position="1"/>
        <end position="27"/>
    </location>
</feature>
<dbReference type="PANTHER" id="PTHR32305:SF17">
    <property type="entry name" value="TRNA NUCLEASE WAPA"/>
    <property type="match status" value="1"/>
</dbReference>
<evidence type="ECO:0000256" key="1">
    <source>
        <dbReference type="ARBA" id="ARBA00022737"/>
    </source>
</evidence>
<comment type="caution">
    <text evidence="5">The sequence shown here is derived from an EMBL/GenBank/DDBJ whole genome shotgun (WGS) entry which is preliminary data.</text>
</comment>
<dbReference type="InterPro" id="IPR050708">
    <property type="entry name" value="T6SS_VgrG/RHS"/>
</dbReference>
<feature type="chain" id="PRO_5018637985" evidence="2">
    <location>
        <begin position="28"/>
        <end position="882"/>
    </location>
</feature>
<protein>
    <submittedName>
        <fullName evidence="5">YD repeat-containing protein</fullName>
    </submittedName>
</protein>
<dbReference type="Proteomes" id="UP000288086">
    <property type="component" value="Unassembled WGS sequence"/>
</dbReference>
<evidence type="ECO:0000259" key="4">
    <source>
        <dbReference type="Pfam" id="PF25023"/>
    </source>
</evidence>
<dbReference type="Pfam" id="PF25023">
    <property type="entry name" value="TEN_YD-shell"/>
    <property type="match status" value="1"/>
</dbReference>
<accession>A0A3S3QN88</accession>
<proteinExistence type="predicted"/>
<name>A0A3S3QN88_9BACT</name>
<dbReference type="InterPro" id="IPR045351">
    <property type="entry name" value="DUF6531"/>
</dbReference>
<evidence type="ECO:0000256" key="2">
    <source>
        <dbReference type="SAM" id="SignalP"/>
    </source>
</evidence>
<feature type="non-terminal residue" evidence="5">
    <location>
        <position position="882"/>
    </location>
</feature>
<reference evidence="5 6" key="1">
    <citation type="submission" date="2017-01" db="EMBL/GenBank/DDBJ databases">
        <title>The cable genome- insights into the physiology and evolution of filamentous bacteria capable of sulfide oxidation via long distance electron transfer.</title>
        <authorList>
            <person name="Schreiber L."/>
            <person name="Bjerg J.T."/>
            <person name="Boggild A."/>
            <person name="Van De Vossenberg J."/>
            <person name="Meysman F."/>
            <person name="Nielsen L.P."/>
            <person name="Schramm A."/>
            <person name="Kjeldsen K.U."/>
        </authorList>
    </citation>
    <scope>NUCLEOTIDE SEQUENCE [LARGE SCALE GENOMIC DNA]</scope>
    <source>
        <strain evidence="5">A1</strain>
    </source>
</reference>
<dbReference type="InterPro" id="IPR056823">
    <property type="entry name" value="TEN-like_YD-shell"/>
</dbReference>
<evidence type="ECO:0000313" key="6">
    <source>
        <dbReference type="Proteomes" id="UP000288086"/>
    </source>
</evidence>
<dbReference type="NCBIfam" id="TIGR01643">
    <property type="entry name" value="YD_repeat_2x"/>
    <property type="match status" value="6"/>
</dbReference>
<feature type="domain" description="Teneurin-like YD-shell" evidence="4">
    <location>
        <begin position="391"/>
        <end position="677"/>
    </location>
</feature>
<dbReference type="Gene3D" id="2.180.10.10">
    <property type="entry name" value="RHS repeat-associated core"/>
    <property type="match status" value="3"/>
</dbReference>
<sequence>MKMTNISTFKYLGYLCFFLFYATSSQASQHPYIAKHGIVFSGGNKYQIETDVTLSRPTNSLSVKRYYNSQRKEVGLFGYGWSGGISALSTLQINGERVTLTSANGRTVVFADNGAGEWRNKSGKLRIITATASGYKLTEPNGTVSIYDTTGKVLEQSDKNNNQLLFSYQNDQLVSVADSFGEAINFTYEDNKVSSLTTPVGTFTYGYDSNNNLISVQKPDFSTKQYLYEDPKDINNLTGIVDEEDVQTLTISYDDSDRVISSAFAGGCEQVTVEYHDDLQRTVTNSLGIPTTYQLEAINGTARVTSFTGPGCSSCGSDTGSAYVYNSRQLATQVTDAMGNVTAYQYDDSGNRIAKTEAVGTSEERTTSRTYDSATNKIATLSKNSVANPGQQSGSDMSYDAKGNLLNKTELGYSGTSFITRTSSYNYDTYGRITSIDGPREDVNDVTNFAYYPNTADQNQNRGFLQSVTNAFGHVTSYSQYNGFGKSELVTTPNGSVSTTYDSNGRILSKDSNGIIQSYTYDSTGLLTRIDLPENRHVIYAYDTNGRVLSITDNLNNSISYVYDSEGKKTKESVRDPEGTLTRFVDYTYEVTGVLDKTILANGSTEDLNYDTIGNLVQRINGAGSITSYTYDALNRLSIMVEPDDVITQYGYDANDNLTTVTDAEDNTTSYIYDDFGRKVSRVSPDTGQTLYAYDVANNLLSKTDGNGITVNYEYDALNRLLAIRYADSLQNVTYAYDQWENSIGKLSSMQDATGETFYDYDIQGRVVVERRVMDGLTWDIGYGYNNNSELVSIVYPSGRAINYQRDGAGRVVAVTSTFEGVTETLAQDSSYLPFGPLTDRMLGNGLSMSNTYDMMYRLTNATAGTLYNRDYQYTATGLVQN</sequence>
<dbReference type="InterPro" id="IPR006530">
    <property type="entry name" value="YD"/>
</dbReference>
<keyword evidence="1" id="KW-0677">Repeat</keyword>
<evidence type="ECO:0000313" key="5">
    <source>
        <dbReference type="EMBL" id="RWX49252.1"/>
    </source>
</evidence>
<dbReference type="AlphaFoldDB" id="A0A3S3QN88"/>
<keyword evidence="6" id="KW-1185">Reference proteome</keyword>
<dbReference type="PANTHER" id="PTHR32305">
    <property type="match status" value="1"/>
</dbReference>
<organism evidence="5 6">
    <name type="scientific">Candidatus Electrothrix communis</name>
    <dbReference type="NCBI Taxonomy" id="1859133"/>
    <lineage>
        <taxon>Bacteria</taxon>
        <taxon>Pseudomonadati</taxon>
        <taxon>Thermodesulfobacteriota</taxon>
        <taxon>Desulfobulbia</taxon>
        <taxon>Desulfobulbales</taxon>
        <taxon>Desulfobulbaceae</taxon>
        <taxon>Candidatus Electrothrix</taxon>
    </lineage>
</organism>
<dbReference type="EMBL" id="MTKP01000066">
    <property type="protein sequence ID" value="RWX49252.1"/>
    <property type="molecule type" value="Genomic_DNA"/>
</dbReference>
<evidence type="ECO:0000259" key="3">
    <source>
        <dbReference type="Pfam" id="PF20148"/>
    </source>
</evidence>
<dbReference type="InterPro" id="IPR031325">
    <property type="entry name" value="RHS_repeat"/>
</dbReference>
<gene>
    <name evidence="5" type="ORF">VT98_10663</name>
</gene>
<feature type="domain" description="DUF6531" evidence="3">
    <location>
        <begin position="38"/>
        <end position="110"/>
    </location>
</feature>